<dbReference type="Pfam" id="PF02021">
    <property type="entry name" value="UPF0102"/>
    <property type="match status" value="1"/>
</dbReference>
<sequence length="143" mass="15157">MIAAGGAPMNPTLSASSARAARSARAVQSQALGARGEALAAAYLAEHGYEILERNWRGRRGELDLIVRTAHTLVAVEVKTRRGTGYGTPLSAVTPQKVARLRLLLGEWLSGSGEVSARLRIDVIGILLRADAGPRLEHLRGVA</sequence>
<dbReference type="EMBL" id="QYAD01000001">
    <property type="protein sequence ID" value="MBL3689461.1"/>
    <property type="molecule type" value="Genomic_DNA"/>
</dbReference>
<gene>
    <name evidence="3" type="ORF">D3226_05730</name>
</gene>
<dbReference type="PANTHER" id="PTHR34039">
    <property type="entry name" value="UPF0102 PROTEIN YRAN"/>
    <property type="match status" value="1"/>
</dbReference>
<evidence type="ECO:0000256" key="1">
    <source>
        <dbReference type="ARBA" id="ARBA00006738"/>
    </source>
</evidence>
<evidence type="ECO:0000313" key="3">
    <source>
        <dbReference type="EMBL" id="MBL3689461.1"/>
    </source>
</evidence>
<dbReference type="SUPFAM" id="SSF52980">
    <property type="entry name" value="Restriction endonuclease-like"/>
    <property type="match status" value="1"/>
</dbReference>
<dbReference type="NCBIfam" id="NF009150">
    <property type="entry name" value="PRK12497.1-3"/>
    <property type="match status" value="1"/>
</dbReference>
<name>A0ABS1SMR4_9MICO</name>
<proteinExistence type="inferred from homology"/>
<keyword evidence="4" id="KW-1185">Reference proteome</keyword>
<reference evidence="3 4" key="1">
    <citation type="submission" date="2018-09" db="EMBL/GenBank/DDBJ databases">
        <title>Comparative genomics of Leucobacter spp.</title>
        <authorList>
            <person name="Reis A.C."/>
            <person name="Kolvenbach B.A."/>
            <person name="Corvini P.F.X."/>
            <person name="Nunes O.C."/>
        </authorList>
    </citation>
    <scope>NUCLEOTIDE SEQUENCE [LARGE SCALE GENOMIC DNA]</scope>
    <source>
        <strain evidence="3 4">L-1</strain>
    </source>
</reference>
<dbReference type="InterPro" id="IPR011856">
    <property type="entry name" value="tRNA_endonuc-like_dom_sf"/>
</dbReference>
<dbReference type="InterPro" id="IPR003509">
    <property type="entry name" value="UPF0102_YraN-like"/>
</dbReference>
<dbReference type="PANTHER" id="PTHR34039:SF1">
    <property type="entry name" value="UPF0102 PROTEIN YRAN"/>
    <property type="match status" value="1"/>
</dbReference>
<dbReference type="InterPro" id="IPR011335">
    <property type="entry name" value="Restrct_endonuc-II-like"/>
</dbReference>
<protein>
    <recommendedName>
        <fullName evidence="2">UPF0102 protein D3226_05730</fullName>
    </recommendedName>
</protein>
<dbReference type="CDD" id="cd20736">
    <property type="entry name" value="PoNe_Nuclease"/>
    <property type="match status" value="1"/>
</dbReference>
<dbReference type="NCBIfam" id="NF009154">
    <property type="entry name" value="PRK12497.3-3"/>
    <property type="match status" value="1"/>
</dbReference>
<dbReference type="Gene3D" id="3.40.1350.10">
    <property type="match status" value="1"/>
</dbReference>
<evidence type="ECO:0000256" key="2">
    <source>
        <dbReference type="HAMAP-Rule" id="MF_00048"/>
    </source>
</evidence>
<dbReference type="Proteomes" id="UP001646141">
    <property type="component" value="Unassembled WGS sequence"/>
</dbReference>
<evidence type="ECO:0000313" key="4">
    <source>
        <dbReference type="Proteomes" id="UP001646141"/>
    </source>
</evidence>
<dbReference type="HAMAP" id="MF_00048">
    <property type="entry name" value="UPF0102"/>
    <property type="match status" value="1"/>
</dbReference>
<accession>A0ABS1SMR4</accession>
<organism evidence="3 4">
    <name type="scientific">Leucobacter chromiireducens subsp. chromiireducens</name>
    <dbReference type="NCBI Taxonomy" id="660067"/>
    <lineage>
        <taxon>Bacteria</taxon>
        <taxon>Bacillati</taxon>
        <taxon>Actinomycetota</taxon>
        <taxon>Actinomycetes</taxon>
        <taxon>Micrococcales</taxon>
        <taxon>Microbacteriaceae</taxon>
        <taxon>Leucobacter</taxon>
    </lineage>
</organism>
<comment type="caution">
    <text evidence="3">The sequence shown here is derived from an EMBL/GenBank/DDBJ whole genome shotgun (WGS) entry which is preliminary data.</text>
</comment>
<comment type="similarity">
    <text evidence="1 2">Belongs to the UPF0102 family.</text>
</comment>